<dbReference type="InterPro" id="IPR036866">
    <property type="entry name" value="RibonucZ/Hydroxyglut_hydro"/>
</dbReference>
<evidence type="ECO:0000256" key="5">
    <source>
        <dbReference type="ARBA" id="ARBA00011917"/>
    </source>
</evidence>
<evidence type="ECO:0000256" key="2">
    <source>
        <dbReference type="ARBA" id="ARBA00001947"/>
    </source>
</evidence>
<keyword evidence="8" id="KW-0862">Zinc</keyword>
<comment type="pathway">
    <text evidence="3">Secondary metabolite metabolism; methylglyoxal degradation; (R)-lactate from methylglyoxal: step 2/2.</text>
</comment>
<dbReference type="Pfam" id="PF00753">
    <property type="entry name" value="Lactamase_B"/>
    <property type="match status" value="1"/>
</dbReference>
<dbReference type="GO" id="GO:0019243">
    <property type="term" value="P:methylglyoxal catabolic process to D-lactate via S-lactoyl-glutathione"/>
    <property type="evidence" value="ECO:0007669"/>
    <property type="project" value="UniProtKB-ARBA"/>
</dbReference>
<name>A0A6C1E377_SACPS</name>
<keyword evidence="7" id="KW-0378">Hydrolase</keyword>
<accession>A0A6C1E377</accession>
<evidence type="ECO:0000256" key="4">
    <source>
        <dbReference type="ARBA" id="ARBA00006759"/>
    </source>
</evidence>
<gene>
    <name evidence="13" type="primary">GLO2_2</name>
    <name evidence="13" type="ORF">GRS66_006064</name>
</gene>
<dbReference type="EMBL" id="CP048999">
    <property type="protein sequence ID" value="QID83595.1"/>
    <property type="molecule type" value="Genomic_DNA"/>
</dbReference>
<proteinExistence type="inferred from homology"/>
<comment type="cofactor">
    <cofactor evidence="2">
        <name>Zn(2+)</name>
        <dbReference type="ChEBI" id="CHEBI:29105"/>
    </cofactor>
</comment>
<sequence length="274" mass="31083">MQVKSIKMRWETGGVNYCYLLSNNNNSKYWLIDPAEPPEVLPELTDNEKKSIQAVVNTHHHYDHAGGNADILKYIIGRYPDSKVAVIGGSNDCPKVTDIPEHLQKLNLGDLEVICIRTPCHTRDSICYYVRDPETDERCIFTGDTLFTAGCGRFFEGTGEEMDVALNKSILETVGKENWGKTKVYPGHEYTKSNVKFVRKIYPQVGENKALDKLEQFCSKHEVTAGHFTLKDEVDFNPFMRLDDPTVQKAVGDASASWDRGKIMDKLRAMKNRM</sequence>
<evidence type="ECO:0000313" key="13">
    <source>
        <dbReference type="EMBL" id="QID83595.1"/>
    </source>
</evidence>
<dbReference type="InterPro" id="IPR035680">
    <property type="entry name" value="Clx_II_MBL"/>
</dbReference>
<dbReference type="PANTHER" id="PTHR11935:SF94">
    <property type="entry name" value="TENZING NORGAY, ISOFORM C"/>
    <property type="match status" value="1"/>
</dbReference>
<evidence type="ECO:0000256" key="6">
    <source>
        <dbReference type="ARBA" id="ARBA00022723"/>
    </source>
</evidence>
<evidence type="ECO:0000259" key="12">
    <source>
        <dbReference type="SMART" id="SM00849"/>
    </source>
</evidence>
<comment type="catalytic activity">
    <reaction evidence="10">
        <text>(R)-S-lactoylglutathione + H2O = (R)-lactate + glutathione + H(+)</text>
        <dbReference type="Rhea" id="RHEA:25245"/>
        <dbReference type="ChEBI" id="CHEBI:15377"/>
        <dbReference type="ChEBI" id="CHEBI:15378"/>
        <dbReference type="ChEBI" id="CHEBI:16004"/>
        <dbReference type="ChEBI" id="CHEBI:57474"/>
        <dbReference type="ChEBI" id="CHEBI:57925"/>
        <dbReference type="EC" id="3.1.2.6"/>
    </reaction>
</comment>
<evidence type="ECO:0000313" key="14">
    <source>
        <dbReference type="Proteomes" id="UP000501346"/>
    </source>
</evidence>
<keyword evidence="14" id="KW-1185">Reference proteome</keyword>
<dbReference type="FunFam" id="3.60.15.10:FF:000045">
    <property type="entry name" value="Hydroxyacylglutathione hydrolase"/>
    <property type="match status" value="1"/>
</dbReference>
<evidence type="ECO:0000256" key="9">
    <source>
        <dbReference type="ARBA" id="ARBA00031044"/>
    </source>
</evidence>
<dbReference type="AlphaFoldDB" id="A0A6C1E377"/>
<evidence type="ECO:0000256" key="11">
    <source>
        <dbReference type="ARBA" id="ARBA00054750"/>
    </source>
</evidence>
<dbReference type="GO" id="GO:0004416">
    <property type="term" value="F:hydroxyacylglutathione hydrolase activity"/>
    <property type="evidence" value="ECO:0007669"/>
    <property type="project" value="UniProtKB-EC"/>
</dbReference>
<dbReference type="SUPFAM" id="SSF56281">
    <property type="entry name" value="Metallo-hydrolase/oxidoreductase"/>
    <property type="match status" value="1"/>
</dbReference>
<evidence type="ECO:0000256" key="10">
    <source>
        <dbReference type="ARBA" id="ARBA00051397"/>
    </source>
</evidence>
<dbReference type="PANTHER" id="PTHR11935">
    <property type="entry name" value="BETA LACTAMASE DOMAIN"/>
    <property type="match status" value="1"/>
</dbReference>
<evidence type="ECO:0000256" key="1">
    <source>
        <dbReference type="ARBA" id="ARBA00001623"/>
    </source>
</evidence>
<organism evidence="13 14">
    <name type="scientific">Saccharomyces pastorianus</name>
    <name type="common">Lager yeast</name>
    <name type="synonym">Saccharomyces cerevisiae x Saccharomyces eubayanus</name>
    <dbReference type="NCBI Taxonomy" id="27292"/>
    <lineage>
        <taxon>Eukaryota</taxon>
        <taxon>Fungi</taxon>
        <taxon>Dikarya</taxon>
        <taxon>Ascomycota</taxon>
        <taxon>Saccharomycotina</taxon>
        <taxon>Saccharomycetes</taxon>
        <taxon>Saccharomycetales</taxon>
        <taxon>Saccharomycetaceae</taxon>
        <taxon>Saccharomyces</taxon>
    </lineage>
</organism>
<keyword evidence="6" id="KW-0479">Metal-binding</keyword>
<comment type="similarity">
    <text evidence="4">Belongs to the metallo-beta-lactamase superfamily. Glyoxalase II family.</text>
</comment>
<dbReference type="SMART" id="SM00849">
    <property type="entry name" value="Lactamase_B"/>
    <property type="match status" value="1"/>
</dbReference>
<dbReference type="Pfam" id="PF16123">
    <property type="entry name" value="HAGH_C"/>
    <property type="match status" value="1"/>
</dbReference>
<dbReference type="CDD" id="cd07723">
    <property type="entry name" value="hydroxyacylglutathione_hydrolase_MBL-fold"/>
    <property type="match status" value="1"/>
</dbReference>
<dbReference type="InterPro" id="IPR032282">
    <property type="entry name" value="HAGH_C"/>
</dbReference>
<feature type="domain" description="Metallo-beta-lactamase" evidence="12">
    <location>
        <begin position="15"/>
        <end position="188"/>
    </location>
</feature>
<evidence type="ECO:0000256" key="8">
    <source>
        <dbReference type="ARBA" id="ARBA00022833"/>
    </source>
</evidence>
<comment type="catalytic activity">
    <reaction evidence="1">
        <text>an S-(2-hydroxyacyl)glutathione + H2O = a 2-hydroxy carboxylate + glutathione + H(+)</text>
        <dbReference type="Rhea" id="RHEA:21864"/>
        <dbReference type="ChEBI" id="CHEBI:15377"/>
        <dbReference type="ChEBI" id="CHEBI:15378"/>
        <dbReference type="ChEBI" id="CHEBI:57925"/>
        <dbReference type="ChEBI" id="CHEBI:58896"/>
        <dbReference type="ChEBI" id="CHEBI:71261"/>
        <dbReference type="EC" id="3.1.2.6"/>
    </reaction>
</comment>
<dbReference type="GO" id="GO:0046872">
    <property type="term" value="F:metal ion binding"/>
    <property type="evidence" value="ECO:0007669"/>
    <property type="project" value="UniProtKB-KW"/>
</dbReference>
<dbReference type="OrthoDB" id="515692at2759"/>
<dbReference type="InterPro" id="IPR001279">
    <property type="entry name" value="Metallo-B-lactamas"/>
</dbReference>
<dbReference type="UniPathway" id="UPA00619">
    <property type="reaction ID" value="UER00676"/>
</dbReference>
<dbReference type="Proteomes" id="UP000501346">
    <property type="component" value="Chromosome SeII-SeIV"/>
</dbReference>
<comment type="function">
    <text evidence="11">Thiolesterase that catalyzes the hydrolysis of S-D-lactoylglutathione to form glutathione and D-lactic acid. Involved in the metabolism of methylglyoxal, a toxic compound for yeast proliferation, by converting methylglyoxal to lactate via S-D-lactoylglutathione by sequential enzyme reactions catalyzed by glyoxalase I and glyoxalase II.</text>
</comment>
<evidence type="ECO:0000256" key="7">
    <source>
        <dbReference type="ARBA" id="ARBA00022801"/>
    </source>
</evidence>
<dbReference type="Gene3D" id="3.60.15.10">
    <property type="entry name" value="Ribonuclease Z/Hydroxyacylglutathione hydrolase-like"/>
    <property type="match status" value="1"/>
</dbReference>
<protein>
    <recommendedName>
        <fullName evidence="5">hydroxyacylglutathione hydrolase</fullName>
        <ecNumber evidence="5">3.1.2.6</ecNumber>
    </recommendedName>
    <alternativeName>
        <fullName evidence="9">Glyoxalase II</fullName>
    </alternativeName>
</protein>
<dbReference type="EC" id="3.1.2.6" evidence="5"/>
<reference evidence="13 14" key="1">
    <citation type="journal article" date="2019" name="BMC Genomics">
        <title>Chromosome level assembly and comparative genome analysis confirm lager-brewing yeasts originated from a single hybridization.</title>
        <authorList>
            <person name="Salazar A.N."/>
            <person name="Gorter de Vries A.R."/>
            <person name="van den Broek M."/>
            <person name="Brouwers N."/>
            <person name="de la Torre Cortes P."/>
            <person name="Kuijpers N.G.A."/>
            <person name="Daran J.G."/>
            <person name="Abeel T."/>
        </authorList>
    </citation>
    <scope>NUCLEOTIDE SEQUENCE [LARGE SCALE GENOMIC DNA]</scope>
    <source>
        <strain evidence="13 14">CBS 1483</strain>
    </source>
</reference>
<evidence type="ECO:0000256" key="3">
    <source>
        <dbReference type="ARBA" id="ARBA00004963"/>
    </source>
</evidence>